<dbReference type="InterPro" id="IPR027417">
    <property type="entry name" value="P-loop_NTPase"/>
</dbReference>
<feature type="domain" description="ABC transporter" evidence="1">
    <location>
        <begin position="9"/>
        <end position="259"/>
    </location>
</feature>
<name>A0A9P8Q4K7_WICPI</name>
<comment type="caution">
    <text evidence="2">The sequence shown here is derived from an EMBL/GenBank/DDBJ whole genome shotgun (WGS) entry which is preliminary data.</text>
</comment>
<reference evidence="2" key="2">
    <citation type="submission" date="2021-01" db="EMBL/GenBank/DDBJ databases">
        <authorList>
            <person name="Schikora-Tamarit M.A."/>
        </authorList>
    </citation>
    <scope>NUCLEOTIDE SEQUENCE</scope>
    <source>
        <strain evidence="2">CBS2887</strain>
    </source>
</reference>
<dbReference type="Gene3D" id="3.40.50.300">
    <property type="entry name" value="P-loop containing nucleotide triphosphate hydrolases"/>
    <property type="match status" value="2"/>
</dbReference>
<dbReference type="PANTHER" id="PTHR43514">
    <property type="entry name" value="ABC TRANSPORTER I FAMILY MEMBER 10"/>
    <property type="match status" value="1"/>
</dbReference>
<dbReference type="InterPro" id="IPR003439">
    <property type="entry name" value="ABC_transporter-like_ATP-bd"/>
</dbReference>
<proteinExistence type="predicted"/>
<feature type="domain" description="ABC transporter" evidence="1">
    <location>
        <begin position="292"/>
        <end position="506"/>
    </location>
</feature>
<dbReference type="PROSITE" id="PS50893">
    <property type="entry name" value="ABC_TRANSPORTER_2"/>
    <property type="match status" value="2"/>
</dbReference>
<organism evidence="2 3">
    <name type="scientific">Wickerhamomyces pijperi</name>
    <name type="common">Yeast</name>
    <name type="synonym">Pichia pijperi</name>
    <dbReference type="NCBI Taxonomy" id="599730"/>
    <lineage>
        <taxon>Eukaryota</taxon>
        <taxon>Fungi</taxon>
        <taxon>Dikarya</taxon>
        <taxon>Ascomycota</taxon>
        <taxon>Saccharomycotina</taxon>
        <taxon>Saccharomycetes</taxon>
        <taxon>Phaffomycetales</taxon>
        <taxon>Wickerhamomycetaceae</taxon>
        <taxon>Wickerhamomyces</taxon>
    </lineage>
</organism>
<protein>
    <recommendedName>
        <fullName evidence="1">ABC transporter domain-containing protein</fullName>
    </recommendedName>
</protein>
<dbReference type="EMBL" id="JAEUBG010003508">
    <property type="protein sequence ID" value="KAH3682679.1"/>
    <property type="molecule type" value="Genomic_DNA"/>
</dbReference>
<dbReference type="OrthoDB" id="10255969at2759"/>
<dbReference type="SUPFAM" id="SSF52540">
    <property type="entry name" value="P-loop containing nucleoside triphosphate hydrolases"/>
    <property type="match status" value="2"/>
</dbReference>
<evidence type="ECO:0000313" key="2">
    <source>
        <dbReference type="EMBL" id="KAH3682679.1"/>
    </source>
</evidence>
<dbReference type="PANTHER" id="PTHR43514:SF4">
    <property type="entry name" value="ABC TRANSPORTER I FAMILY MEMBER 10"/>
    <property type="match status" value="1"/>
</dbReference>
<dbReference type="Pfam" id="PF00005">
    <property type="entry name" value="ABC_tran"/>
    <property type="match status" value="2"/>
</dbReference>
<dbReference type="GO" id="GO:0005739">
    <property type="term" value="C:mitochondrion"/>
    <property type="evidence" value="ECO:0007669"/>
    <property type="project" value="TreeGrafter"/>
</dbReference>
<gene>
    <name evidence="2" type="ORF">WICPIJ_006342</name>
</gene>
<keyword evidence="3" id="KW-1185">Reference proteome</keyword>
<evidence type="ECO:0000313" key="3">
    <source>
        <dbReference type="Proteomes" id="UP000774326"/>
    </source>
</evidence>
<accession>A0A9P8Q4K7</accession>
<dbReference type="GO" id="GO:0005524">
    <property type="term" value="F:ATP binding"/>
    <property type="evidence" value="ECO:0007669"/>
    <property type="project" value="InterPro"/>
</dbReference>
<dbReference type="GO" id="GO:0016887">
    <property type="term" value="F:ATP hydrolysis activity"/>
    <property type="evidence" value="ECO:0007669"/>
    <property type="project" value="InterPro"/>
</dbReference>
<dbReference type="AlphaFoldDB" id="A0A9P8Q4K7"/>
<reference evidence="2" key="1">
    <citation type="journal article" date="2021" name="Open Biol.">
        <title>Shared evolutionary footprints suggest mitochondrial oxidative damage underlies multiple complex I losses in fungi.</title>
        <authorList>
            <person name="Schikora-Tamarit M.A."/>
            <person name="Marcet-Houben M."/>
            <person name="Nosek J."/>
            <person name="Gabaldon T."/>
        </authorList>
    </citation>
    <scope>NUCLEOTIDE SEQUENCE</scope>
    <source>
        <strain evidence="2">CBS2887</strain>
    </source>
</reference>
<dbReference type="InterPro" id="IPR050334">
    <property type="entry name" value="Molybdenum_import_ModC"/>
</dbReference>
<dbReference type="Proteomes" id="UP000774326">
    <property type="component" value="Unassembled WGS sequence"/>
</dbReference>
<sequence>MAAVTNQLIRFEGATLKNFLSVKDSVSLFKTPLNFQILPNEKWAILGPEKSTLLKAIASKYIAEPPLSRTYPFLHQTQWPSEVIQFLEFKGVLPTAHLAARYEFFKDEFDQTTRNFVLGHSMNNLHSKPIDYELVERVFEQLQLSGLEDRWALGLSNGQSRRARLAKALIKEPKLLVVDDPFLGLDPEASELVSGVLKDLPPHPHVVLGLRYQDEIPKWITHLAFVDKTGIINQGTCEELSSVLEQVRDRAHHWNNNNTNTASKTQRQSVEKIIQTFKPPHPDATGNLTPLLQFKNVSVSYRGAPVITDLSWEVQHGSKWHVQGNNGAGKSTLLSLITADHPQSWNSSIEMYGEPRRTGKHSFFGINESIGFSSPELHSIFPNSRTFYETVATGFIVGSFITPTDLTNVEKQRIQTYLESFGITAEQAQTPFRELSISDQKLALFIRAIIKNPDLLILDEALSVMEQARIEQCKEILKGFPGAVLAIGHIEQEVPQCDHFIKLIRPGEYIIGDK</sequence>
<evidence type="ECO:0000259" key="1">
    <source>
        <dbReference type="PROSITE" id="PS50893"/>
    </source>
</evidence>